<feature type="DNA-binding region" description="OmpR/PhoB-type" evidence="4">
    <location>
        <begin position="117"/>
        <end position="219"/>
    </location>
</feature>
<dbReference type="InterPro" id="IPR036388">
    <property type="entry name" value="WH-like_DNA-bd_sf"/>
</dbReference>
<accession>A0A1L8SWX1</accession>
<comment type="caution">
    <text evidence="6">The sequence shown here is derived from an EMBL/GenBank/DDBJ whole genome shotgun (WGS) entry which is preliminary data.</text>
</comment>
<sequence>MSRILLLTKSPLSEVEFELQVEQLGHEVFSSMQLLQLCLQDELSLDFLSIFHQIILSETIDNLEVTRIMNKLKRYPLILLRKSNELLAEKQVQQLKREGFSDYIANQMSLETIREALSCLEKREEGLFFTLPKRSPKYDLSTLDLNNREMKLLRVLYEQGDTAISRDELCLVILHKKSSNSNMSQLSTLVKRLKSKLAEQGVEGQIIETFWGKGYKLHASVFDQVYFDNADAVI</sequence>
<dbReference type="RefSeq" id="WP_071861596.1">
    <property type="nucleotide sequence ID" value="NZ_JAHLOV010000010.1"/>
</dbReference>
<dbReference type="GO" id="GO:0000160">
    <property type="term" value="P:phosphorelay signal transduction system"/>
    <property type="evidence" value="ECO:0007669"/>
    <property type="project" value="InterPro"/>
</dbReference>
<feature type="domain" description="OmpR/PhoB-type" evidence="5">
    <location>
        <begin position="117"/>
        <end position="219"/>
    </location>
</feature>
<dbReference type="EMBL" id="JXKM01000003">
    <property type="protein sequence ID" value="OJG36354.1"/>
    <property type="molecule type" value="Genomic_DNA"/>
</dbReference>
<organism evidence="6 7">
    <name type="scientific">Enterococcus devriesei</name>
    <dbReference type="NCBI Taxonomy" id="319970"/>
    <lineage>
        <taxon>Bacteria</taxon>
        <taxon>Bacillati</taxon>
        <taxon>Bacillota</taxon>
        <taxon>Bacilli</taxon>
        <taxon>Lactobacillales</taxon>
        <taxon>Enterococcaceae</taxon>
        <taxon>Enterococcus</taxon>
    </lineage>
</organism>
<keyword evidence="3" id="KW-0804">Transcription</keyword>
<evidence type="ECO:0000256" key="2">
    <source>
        <dbReference type="ARBA" id="ARBA00023125"/>
    </source>
</evidence>
<protein>
    <recommendedName>
        <fullName evidence="5">OmpR/PhoB-type domain-containing protein</fullName>
    </recommendedName>
</protein>
<dbReference type="Pfam" id="PF00486">
    <property type="entry name" value="Trans_reg_C"/>
    <property type="match status" value="1"/>
</dbReference>
<evidence type="ECO:0000313" key="7">
    <source>
        <dbReference type="Proteomes" id="UP000183700"/>
    </source>
</evidence>
<evidence type="ECO:0000256" key="1">
    <source>
        <dbReference type="ARBA" id="ARBA00023015"/>
    </source>
</evidence>
<keyword evidence="2 4" id="KW-0238">DNA-binding</keyword>
<dbReference type="GO" id="GO:0006355">
    <property type="term" value="P:regulation of DNA-templated transcription"/>
    <property type="evidence" value="ECO:0007669"/>
    <property type="project" value="InterPro"/>
</dbReference>
<dbReference type="InterPro" id="IPR001867">
    <property type="entry name" value="OmpR/PhoB-type_DNA-bd"/>
</dbReference>
<dbReference type="PROSITE" id="PS51755">
    <property type="entry name" value="OMPR_PHOB"/>
    <property type="match status" value="1"/>
</dbReference>
<keyword evidence="1" id="KW-0805">Transcription regulation</keyword>
<gene>
    <name evidence="6" type="ORF">RV00_GL001713</name>
</gene>
<evidence type="ECO:0000313" key="6">
    <source>
        <dbReference type="EMBL" id="OJG36354.1"/>
    </source>
</evidence>
<dbReference type="GO" id="GO:0003677">
    <property type="term" value="F:DNA binding"/>
    <property type="evidence" value="ECO:0007669"/>
    <property type="project" value="UniProtKB-UniRule"/>
</dbReference>
<evidence type="ECO:0000256" key="3">
    <source>
        <dbReference type="ARBA" id="ARBA00023163"/>
    </source>
</evidence>
<evidence type="ECO:0000256" key="4">
    <source>
        <dbReference type="PROSITE-ProRule" id="PRU01091"/>
    </source>
</evidence>
<dbReference type="SMART" id="SM00862">
    <property type="entry name" value="Trans_reg_C"/>
    <property type="match status" value="1"/>
</dbReference>
<dbReference type="STRING" id="319970.RV00_GL001713"/>
<proteinExistence type="predicted"/>
<name>A0A1L8SWX1_9ENTE</name>
<evidence type="ECO:0000259" key="5">
    <source>
        <dbReference type="PROSITE" id="PS51755"/>
    </source>
</evidence>
<dbReference type="SUPFAM" id="SSF46894">
    <property type="entry name" value="C-terminal effector domain of the bipartite response regulators"/>
    <property type="match status" value="1"/>
</dbReference>
<dbReference type="Gene3D" id="1.10.10.10">
    <property type="entry name" value="Winged helix-like DNA-binding domain superfamily/Winged helix DNA-binding domain"/>
    <property type="match status" value="1"/>
</dbReference>
<dbReference type="AlphaFoldDB" id="A0A1L8SWX1"/>
<dbReference type="Proteomes" id="UP000183700">
    <property type="component" value="Unassembled WGS sequence"/>
</dbReference>
<reference evidence="6 7" key="1">
    <citation type="submission" date="2014-12" db="EMBL/GenBank/DDBJ databases">
        <title>Draft genome sequences of 29 type strains of Enterococci.</title>
        <authorList>
            <person name="Zhong Z."/>
            <person name="Sun Z."/>
            <person name="Liu W."/>
            <person name="Zhang W."/>
            <person name="Zhang H."/>
        </authorList>
    </citation>
    <scope>NUCLEOTIDE SEQUENCE [LARGE SCALE GENOMIC DNA]</scope>
    <source>
        <strain evidence="6 7">DSM 22802</strain>
    </source>
</reference>
<keyword evidence="7" id="KW-1185">Reference proteome</keyword>
<dbReference type="InterPro" id="IPR016032">
    <property type="entry name" value="Sig_transdc_resp-reg_C-effctor"/>
</dbReference>